<organism evidence="13 14">
    <name type="scientific">Paragonimus westermani</name>
    <dbReference type="NCBI Taxonomy" id="34504"/>
    <lineage>
        <taxon>Eukaryota</taxon>
        <taxon>Metazoa</taxon>
        <taxon>Spiralia</taxon>
        <taxon>Lophotrochozoa</taxon>
        <taxon>Platyhelminthes</taxon>
        <taxon>Trematoda</taxon>
        <taxon>Digenea</taxon>
        <taxon>Plagiorchiida</taxon>
        <taxon>Troglotremata</taxon>
        <taxon>Troglotrematidae</taxon>
        <taxon>Paragonimus</taxon>
    </lineage>
</organism>
<dbReference type="GO" id="GO:0022848">
    <property type="term" value="F:acetylcholine-gated monoatomic cation-selective channel activity"/>
    <property type="evidence" value="ECO:0007669"/>
    <property type="project" value="InterPro"/>
</dbReference>
<dbReference type="GO" id="GO:0045211">
    <property type="term" value="C:postsynaptic membrane"/>
    <property type="evidence" value="ECO:0007669"/>
    <property type="project" value="InterPro"/>
</dbReference>
<evidence type="ECO:0000256" key="10">
    <source>
        <dbReference type="ARBA" id="ARBA00034099"/>
    </source>
</evidence>
<evidence type="ECO:0000256" key="9">
    <source>
        <dbReference type="ARBA" id="ARBA00023303"/>
    </source>
</evidence>
<evidence type="ECO:0000256" key="11">
    <source>
        <dbReference type="SAM" id="SignalP"/>
    </source>
</evidence>
<dbReference type="Pfam" id="PF02931">
    <property type="entry name" value="Neur_chan_LBD"/>
    <property type="match status" value="1"/>
</dbReference>
<feature type="chain" id="PRO_5035770941" description="Neurotransmitter-gated ion-channel ligand-binding domain-containing protein" evidence="11">
    <location>
        <begin position="17"/>
        <end position="188"/>
    </location>
</feature>
<dbReference type="InterPro" id="IPR006202">
    <property type="entry name" value="Neur_chan_lig-bd"/>
</dbReference>
<evidence type="ECO:0000256" key="4">
    <source>
        <dbReference type="ARBA" id="ARBA00023018"/>
    </source>
</evidence>
<evidence type="ECO:0000256" key="2">
    <source>
        <dbReference type="ARBA" id="ARBA00022475"/>
    </source>
</evidence>
<keyword evidence="9" id="KW-0407">Ion channel</keyword>
<keyword evidence="2" id="KW-1003">Cell membrane</keyword>
<keyword evidence="8" id="KW-1071">Ligand-gated ion channel</keyword>
<evidence type="ECO:0000313" key="13">
    <source>
        <dbReference type="EMBL" id="KAF8569266.1"/>
    </source>
</evidence>
<dbReference type="PANTHER" id="PTHR18945">
    <property type="entry name" value="NEUROTRANSMITTER GATED ION CHANNEL"/>
    <property type="match status" value="1"/>
</dbReference>
<keyword evidence="1" id="KW-0813">Transport</keyword>
<evidence type="ECO:0000256" key="6">
    <source>
        <dbReference type="ARBA" id="ARBA00023136"/>
    </source>
</evidence>
<dbReference type="AlphaFoldDB" id="A0A8T0DPM6"/>
<protein>
    <recommendedName>
        <fullName evidence="12">Neurotransmitter-gated ion-channel ligand-binding domain-containing protein</fullName>
    </recommendedName>
</protein>
<feature type="domain" description="Neurotransmitter-gated ion-channel ligand-binding" evidence="12">
    <location>
        <begin position="86"/>
        <end position="188"/>
    </location>
</feature>
<reference evidence="13 14" key="1">
    <citation type="submission" date="2019-07" db="EMBL/GenBank/DDBJ databases">
        <title>Annotation for the trematode Paragonimus westermani.</title>
        <authorList>
            <person name="Choi Y.-J."/>
        </authorList>
    </citation>
    <scope>NUCLEOTIDE SEQUENCE [LARGE SCALE GENOMIC DNA]</scope>
    <source>
        <strain evidence="13">180907_Pwestermani</strain>
    </source>
</reference>
<keyword evidence="7" id="KW-0675">Receptor</keyword>
<dbReference type="PRINTS" id="PR00254">
    <property type="entry name" value="NICOTINICR"/>
</dbReference>
<evidence type="ECO:0000259" key="12">
    <source>
        <dbReference type="Pfam" id="PF02931"/>
    </source>
</evidence>
<evidence type="ECO:0000256" key="3">
    <source>
        <dbReference type="ARBA" id="ARBA00022692"/>
    </source>
</evidence>
<keyword evidence="4" id="KW-0770">Synapse</keyword>
<comment type="caution">
    <text evidence="13">The sequence shown here is derived from an EMBL/GenBank/DDBJ whole genome shotgun (WGS) entry which is preliminary data.</text>
</comment>
<dbReference type="InterPro" id="IPR006201">
    <property type="entry name" value="Neur_channel"/>
</dbReference>
<dbReference type="EMBL" id="JTDF01002023">
    <property type="protein sequence ID" value="KAF8569266.1"/>
    <property type="molecule type" value="Genomic_DNA"/>
</dbReference>
<keyword evidence="11" id="KW-0732">Signal</keyword>
<dbReference type="GO" id="GO:0004888">
    <property type="term" value="F:transmembrane signaling receptor activity"/>
    <property type="evidence" value="ECO:0007669"/>
    <property type="project" value="InterPro"/>
</dbReference>
<keyword evidence="14" id="KW-1185">Reference proteome</keyword>
<comment type="subcellular location">
    <subcellularLocation>
        <location evidence="10">Synaptic cell membrane</location>
        <topology evidence="10">Multi-pass membrane protein</topology>
    </subcellularLocation>
</comment>
<evidence type="ECO:0000256" key="1">
    <source>
        <dbReference type="ARBA" id="ARBA00022448"/>
    </source>
</evidence>
<sequence>MTVICVLTSLTCYCQCSLDQSTRNLYENKGGLLQQQSPYWSSSVHTTSIKTQSNNKLRVSSRRFPTTRKPLDSVLQPKRVPEGWAEKRLVTDLLRDYYIHARPVIDGVTPEVWVTPNLKTQQLTIEFGLELLQILDLNEMDQVLTTSVRSLYKWKDYNLRWDPADYEEIQSITIPSERIWLPDIALYN</sequence>
<dbReference type="SUPFAM" id="SSF63712">
    <property type="entry name" value="Nicotinic receptor ligand binding domain-like"/>
    <property type="match status" value="1"/>
</dbReference>
<name>A0A8T0DPM6_9TREM</name>
<dbReference type="InterPro" id="IPR036734">
    <property type="entry name" value="Neur_chan_lig-bd_sf"/>
</dbReference>
<dbReference type="Gene3D" id="2.70.170.10">
    <property type="entry name" value="Neurotransmitter-gated ion-channel ligand-binding domain"/>
    <property type="match status" value="1"/>
</dbReference>
<keyword evidence="3" id="KW-0812">Transmembrane</keyword>
<evidence type="ECO:0000256" key="5">
    <source>
        <dbReference type="ARBA" id="ARBA00023065"/>
    </source>
</evidence>
<feature type="signal peptide" evidence="11">
    <location>
        <begin position="1"/>
        <end position="16"/>
    </location>
</feature>
<evidence type="ECO:0000313" key="14">
    <source>
        <dbReference type="Proteomes" id="UP000699462"/>
    </source>
</evidence>
<evidence type="ECO:0000256" key="7">
    <source>
        <dbReference type="ARBA" id="ARBA00023170"/>
    </source>
</evidence>
<dbReference type="OrthoDB" id="5975154at2759"/>
<dbReference type="Proteomes" id="UP000699462">
    <property type="component" value="Unassembled WGS sequence"/>
</dbReference>
<dbReference type="InterPro" id="IPR002394">
    <property type="entry name" value="Nicotinic_acetylcholine_rcpt"/>
</dbReference>
<keyword evidence="6" id="KW-0472">Membrane</keyword>
<accession>A0A8T0DPM6</accession>
<keyword evidence="5" id="KW-0406">Ion transport</keyword>
<proteinExistence type="predicted"/>
<evidence type="ECO:0000256" key="8">
    <source>
        <dbReference type="ARBA" id="ARBA00023286"/>
    </source>
</evidence>
<gene>
    <name evidence="13" type="ORF">P879_07532</name>
</gene>